<dbReference type="GO" id="GO:0006950">
    <property type="term" value="P:response to stress"/>
    <property type="evidence" value="ECO:0007669"/>
    <property type="project" value="TreeGrafter"/>
</dbReference>
<evidence type="ECO:0000259" key="1">
    <source>
        <dbReference type="PROSITE" id="PS50995"/>
    </source>
</evidence>
<dbReference type="Gene3D" id="1.10.10.10">
    <property type="entry name" value="Winged helix-like DNA-binding domain superfamily/Winged helix DNA-binding domain"/>
    <property type="match status" value="1"/>
</dbReference>
<protein>
    <submittedName>
        <fullName evidence="2">DNA-binding MarR family transcriptional regulator</fullName>
    </submittedName>
</protein>
<name>A0A7W6CKE1_9SPHN</name>
<dbReference type="GO" id="GO:0003677">
    <property type="term" value="F:DNA binding"/>
    <property type="evidence" value="ECO:0007669"/>
    <property type="project" value="UniProtKB-KW"/>
</dbReference>
<gene>
    <name evidence="2" type="ORF">GGR38_004396</name>
</gene>
<dbReference type="GO" id="GO:0003700">
    <property type="term" value="F:DNA-binding transcription factor activity"/>
    <property type="evidence" value="ECO:0007669"/>
    <property type="project" value="InterPro"/>
</dbReference>
<dbReference type="InterPro" id="IPR039422">
    <property type="entry name" value="MarR/SlyA-like"/>
</dbReference>
<dbReference type="PRINTS" id="PR00598">
    <property type="entry name" value="HTHMARR"/>
</dbReference>
<dbReference type="InterPro" id="IPR036390">
    <property type="entry name" value="WH_DNA-bd_sf"/>
</dbReference>
<dbReference type="AlphaFoldDB" id="A0A7W6CKE1"/>
<keyword evidence="3" id="KW-1185">Reference proteome</keyword>
<reference evidence="2 3" key="1">
    <citation type="submission" date="2020-08" db="EMBL/GenBank/DDBJ databases">
        <title>Genomic Encyclopedia of Type Strains, Phase IV (KMG-IV): sequencing the most valuable type-strain genomes for metagenomic binning, comparative biology and taxonomic classification.</title>
        <authorList>
            <person name="Goeker M."/>
        </authorList>
    </citation>
    <scope>NUCLEOTIDE SEQUENCE [LARGE SCALE GENOMIC DNA]</scope>
    <source>
        <strain evidence="2 3">DSM 27057</strain>
    </source>
</reference>
<dbReference type="PANTHER" id="PTHR33164">
    <property type="entry name" value="TRANSCRIPTIONAL REGULATOR, MARR FAMILY"/>
    <property type="match status" value="1"/>
</dbReference>
<dbReference type="InterPro" id="IPR036388">
    <property type="entry name" value="WH-like_DNA-bd_sf"/>
</dbReference>
<organism evidence="2 3">
    <name type="scientific">Novosphingobium sediminicola</name>
    <dbReference type="NCBI Taxonomy" id="563162"/>
    <lineage>
        <taxon>Bacteria</taxon>
        <taxon>Pseudomonadati</taxon>
        <taxon>Pseudomonadota</taxon>
        <taxon>Alphaproteobacteria</taxon>
        <taxon>Sphingomonadales</taxon>
        <taxon>Sphingomonadaceae</taxon>
        <taxon>Novosphingobium</taxon>
    </lineage>
</organism>
<accession>A0A7W6CKE1</accession>
<dbReference type="RefSeq" id="WP_183628707.1">
    <property type="nucleotide sequence ID" value="NZ_JACIDX010000023.1"/>
</dbReference>
<dbReference type="PANTHER" id="PTHR33164:SF57">
    <property type="entry name" value="MARR-FAMILY TRANSCRIPTIONAL REGULATOR"/>
    <property type="match status" value="1"/>
</dbReference>
<dbReference type="SMART" id="SM00347">
    <property type="entry name" value="HTH_MARR"/>
    <property type="match status" value="1"/>
</dbReference>
<feature type="domain" description="HTH marR-type" evidence="1">
    <location>
        <begin position="12"/>
        <end position="145"/>
    </location>
</feature>
<keyword evidence="2" id="KW-0238">DNA-binding</keyword>
<dbReference type="Pfam" id="PF12802">
    <property type="entry name" value="MarR_2"/>
    <property type="match status" value="1"/>
</dbReference>
<evidence type="ECO:0000313" key="2">
    <source>
        <dbReference type="EMBL" id="MBB3957422.1"/>
    </source>
</evidence>
<proteinExistence type="predicted"/>
<dbReference type="SUPFAM" id="SSF46785">
    <property type="entry name" value="Winged helix' DNA-binding domain"/>
    <property type="match status" value="1"/>
</dbReference>
<sequence>MTLPRTWDLFGGTHLPHRLLLLARMMDRATMQQLQENFALTLAEWRVLAFICSVGPASAADIGGAFDSDRAEVSRAVKRLVEAGLIERNSNEHNRKRQIISVLPEGQALFERARKMRGDYFAAILQDITEAERDLLNEALSKIALRVTEQRNSKPNSC</sequence>
<comment type="caution">
    <text evidence="2">The sequence shown here is derived from an EMBL/GenBank/DDBJ whole genome shotgun (WGS) entry which is preliminary data.</text>
</comment>
<evidence type="ECO:0000313" key="3">
    <source>
        <dbReference type="Proteomes" id="UP000548867"/>
    </source>
</evidence>
<dbReference type="EMBL" id="JACIDX010000023">
    <property type="protein sequence ID" value="MBB3957422.1"/>
    <property type="molecule type" value="Genomic_DNA"/>
</dbReference>
<dbReference type="PROSITE" id="PS50995">
    <property type="entry name" value="HTH_MARR_2"/>
    <property type="match status" value="1"/>
</dbReference>
<dbReference type="Proteomes" id="UP000548867">
    <property type="component" value="Unassembled WGS sequence"/>
</dbReference>
<dbReference type="InterPro" id="IPR000835">
    <property type="entry name" value="HTH_MarR-typ"/>
</dbReference>